<accession>A0ABX8UZ77</accession>
<dbReference type="Proteomes" id="UP000826014">
    <property type="component" value="Chromosome"/>
</dbReference>
<protein>
    <recommendedName>
        <fullName evidence="3">Lipoprotein</fullName>
    </recommendedName>
</protein>
<gene>
    <name evidence="1" type="ORF">RHABOEDO_000400</name>
</gene>
<evidence type="ECO:0008006" key="3">
    <source>
        <dbReference type="Google" id="ProtNLM"/>
    </source>
</evidence>
<name>A0ABX8UZ77_9BACT</name>
<evidence type="ECO:0000313" key="2">
    <source>
        <dbReference type="Proteomes" id="UP000826014"/>
    </source>
</evidence>
<proteinExistence type="predicted"/>
<evidence type="ECO:0000313" key="1">
    <source>
        <dbReference type="EMBL" id="QYF48273.1"/>
    </source>
</evidence>
<sequence length="203" mass="23193">MHKKRTMHKLYFLLVLCLGCRYQFEIGSDDQILVCVPYIKGDIQGQLNQALIREICTCDGFNYCYDSSYLLHITIISDKDEPIGYRYDRNLATQTLRKNIVSVENRRLITAEVQLIDKETKCVIIGPFRVKANADFDCINSDSLRDVAVVLPFQSPQRMIDFSLGQLDSVEGAHDDSAPVVYQALARKIVEGLLAQKWQIKEL</sequence>
<reference evidence="1 2" key="1">
    <citation type="journal article" date="2022" name="bioRxiv">
        <title>Ecology and evolution of chlamydial symbionts of arthropods.</title>
        <authorList>
            <person name="Halter T."/>
            <person name="Koestlbacher S."/>
            <person name="Collingro A."/>
            <person name="Sixt B.S."/>
            <person name="Toenshoff E.R."/>
            <person name="Hendrickx F."/>
            <person name="Kostanjsek R."/>
            <person name="Horn M."/>
        </authorList>
    </citation>
    <scope>NUCLEOTIDE SEQUENCE [LARGE SCALE GENOMIC DNA]</scope>
    <source>
        <strain evidence="1">W744xW776</strain>
    </source>
</reference>
<organism evidence="1 2">
    <name type="scientific">Candidatus Rhabdochlamydia oedothoracis</name>
    <dbReference type="NCBI Taxonomy" id="2720720"/>
    <lineage>
        <taxon>Bacteria</taxon>
        <taxon>Pseudomonadati</taxon>
        <taxon>Chlamydiota</taxon>
        <taxon>Chlamydiia</taxon>
        <taxon>Parachlamydiales</taxon>
        <taxon>Candidatus Rhabdochlamydiaceae</taxon>
        <taxon>Candidatus Rhabdochlamydia</taxon>
    </lineage>
</organism>
<dbReference type="EMBL" id="CP075587">
    <property type="protein sequence ID" value="QYF48273.1"/>
    <property type="molecule type" value="Genomic_DNA"/>
</dbReference>
<keyword evidence="2" id="KW-1185">Reference proteome</keyword>